<feature type="signal peptide" evidence="4">
    <location>
        <begin position="1"/>
        <end position="20"/>
    </location>
</feature>
<evidence type="ECO:0000256" key="4">
    <source>
        <dbReference type="SAM" id="SignalP"/>
    </source>
</evidence>
<evidence type="ECO:0000256" key="3">
    <source>
        <dbReference type="ARBA" id="ARBA00023157"/>
    </source>
</evidence>
<keyword evidence="3" id="KW-1015">Disulfide bond</keyword>
<dbReference type="SUPFAM" id="SSF57302">
    <property type="entry name" value="Snake toxin-like"/>
    <property type="match status" value="1"/>
</dbReference>
<reference evidence="6" key="1">
    <citation type="submission" date="2008-06" db="EMBL/GenBank/DDBJ databases">
        <title>Helodermatid lizards: Organismal evolution and venom system diversification.</title>
        <authorList>
            <person name="Fry B.G."/>
            <person name="Norman J."/>
            <person name="Roelants K."/>
        </authorList>
    </citation>
    <scope>NUCLEOTIDE SEQUENCE</scope>
    <source>
        <tissue evidence="6">Mandibular venom gland</tissue>
    </source>
</reference>
<comment type="subcellular location">
    <subcellularLocation>
        <location evidence="1">Secreted</location>
    </subcellularLocation>
</comment>
<name>C6EVH1_HELSC</name>
<dbReference type="InterPro" id="IPR045860">
    <property type="entry name" value="Snake_toxin-like_sf"/>
</dbReference>
<feature type="chain" id="PRO_5002965147" evidence="4">
    <location>
        <begin position="21"/>
        <end position="101"/>
    </location>
</feature>
<evidence type="ECO:0000259" key="5">
    <source>
        <dbReference type="Pfam" id="PF00021"/>
    </source>
</evidence>
<dbReference type="Pfam" id="PF00021">
    <property type="entry name" value="UPAR_LY6"/>
    <property type="match status" value="1"/>
</dbReference>
<dbReference type="GO" id="GO:0005576">
    <property type="term" value="C:extracellular region"/>
    <property type="evidence" value="ECO:0007669"/>
    <property type="project" value="UniProtKB-SubCell"/>
</dbReference>
<feature type="domain" description="UPAR/Ly6" evidence="5">
    <location>
        <begin position="20"/>
        <end position="100"/>
    </location>
</feature>
<keyword evidence="4" id="KW-0732">Signal</keyword>
<evidence type="ECO:0000313" key="6">
    <source>
        <dbReference type="EMBL" id="ACE95071.1"/>
    </source>
</evidence>
<evidence type="ECO:0000256" key="2">
    <source>
        <dbReference type="ARBA" id="ARBA00022525"/>
    </source>
</evidence>
<sequence>MNKFLLLSISILLCSVLAEAFICYRCRRYKTGYGCKSGGPPICITKPGQRCKTITSIKGNRKGFIRQGCTLPNEVCDSTQMSEKSGNVTTTCCDSHYCNKI</sequence>
<protein>
    <submittedName>
        <fullName evidence="6">Three finger peptide</fullName>
    </submittedName>
</protein>
<keyword evidence="2" id="KW-0964">Secreted</keyword>
<organism evidence="6">
    <name type="scientific">Heloderma suspectum cinctum</name>
    <name type="common">Banded Gila monster</name>
    <dbReference type="NCBI Taxonomy" id="537493"/>
    <lineage>
        <taxon>Eukaryota</taxon>
        <taxon>Metazoa</taxon>
        <taxon>Chordata</taxon>
        <taxon>Craniata</taxon>
        <taxon>Vertebrata</taxon>
        <taxon>Euteleostomi</taxon>
        <taxon>Lepidosauria</taxon>
        <taxon>Squamata</taxon>
        <taxon>Bifurcata</taxon>
        <taxon>Unidentata</taxon>
        <taxon>Episquamata</taxon>
        <taxon>Toxicofera</taxon>
        <taxon>Anguimorpha</taxon>
        <taxon>Neoanguimorpha</taxon>
        <taxon>Helodermatidae</taxon>
        <taxon>Heloderma</taxon>
    </lineage>
</organism>
<proteinExistence type="evidence at transcript level"/>
<dbReference type="AlphaFoldDB" id="C6EVH1"/>
<accession>C6EVH1</accession>
<dbReference type="InterPro" id="IPR016054">
    <property type="entry name" value="LY6_UPA_recep-like"/>
</dbReference>
<evidence type="ECO:0000256" key="1">
    <source>
        <dbReference type="ARBA" id="ARBA00004613"/>
    </source>
</evidence>
<dbReference type="EMBL" id="EU790969">
    <property type="protein sequence ID" value="ACE95071.1"/>
    <property type="molecule type" value="mRNA"/>
</dbReference>